<gene>
    <name evidence="1" type="ORF">SAMN05216266_11193</name>
</gene>
<reference evidence="2" key="1">
    <citation type="submission" date="2016-10" db="EMBL/GenBank/DDBJ databases">
        <authorList>
            <person name="Varghese N."/>
            <person name="Submissions S."/>
        </authorList>
    </citation>
    <scope>NUCLEOTIDE SEQUENCE [LARGE SCALE GENOMIC DNA]</scope>
    <source>
        <strain evidence="2">CGMCC 4.3568</strain>
    </source>
</reference>
<proteinExistence type="predicted"/>
<name>A0A1I1AZC2_9PSEU</name>
<protein>
    <submittedName>
        <fullName evidence="1">Uncharacterized protein</fullName>
    </submittedName>
</protein>
<dbReference type="EMBL" id="FOKG01000011">
    <property type="protein sequence ID" value="SFB43391.1"/>
    <property type="molecule type" value="Genomic_DNA"/>
</dbReference>
<keyword evidence="2" id="KW-1185">Reference proteome</keyword>
<dbReference type="AlphaFoldDB" id="A0A1I1AZC2"/>
<accession>A0A1I1AZC2</accession>
<organism evidence="1 2">
    <name type="scientific">Amycolatopsis marina</name>
    <dbReference type="NCBI Taxonomy" id="490629"/>
    <lineage>
        <taxon>Bacteria</taxon>
        <taxon>Bacillati</taxon>
        <taxon>Actinomycetota</taxon>
        <taxon>Actinomycetes</taxon>
        <taxon>Pseudonocardiales</taxon>
        <taxon>Pseudonocardiaceae</taxon>
        <taxon>Amycolatopsis</taxon>
    </lineage>
</organism>
<dbReference type="Proteomes" id="UP000243799">
    <property type="component" value="Unassembled WGS sequence"/>
</dbReference>
<evidence type="ECO:0000313" key="1">
    <source>
        <dbReference type="EMBL" id="SFB43391.1"/>
    </source>
</evidence>
<sequence>MLYRTSDFGKLSWPRFGTLIWPHLVRVFVLLECVPAGEHGVVSEREPGPVVTLVWTLDEVFVGFAGRPVEVVREQLEDACEM</sequence>
<evidence type="ECO:0000313" key="2">
    <source>
        <dbReference type="Proteomes" id="UP000243799"/>
    </source>
</evidence>